<evidence type="ECO:0000313" key="3">
    <source>
        <dbReference type="Proteomes" id="UP000309544"/>
    </source>
</evidence>
<comment type="caution">
    <text evidence="2">The sequence shown here is derived from an EMBL/GenBank/DDBJ whole genome shotgun (WGS) entry which is preliminary data.</text>
</comment>
<protein>
    <submittedName>
        <fullName evidence="2">Acyloxyacyl hydrolase</fullName>
    </submittedName>
</protein>
<name>A0A5C4RY79_PROVB</name>
<feature type="chain" id="PRO_5022984460" evidence="1">
    <location>
        <begin position="26"/>
        <end position="198"/>
    </location>
</feature>
<evidence type="ECO:0000313" key="2">
    <source>
        <dbReference type="EMBL" id="TNJ36256.1"/>
    </source>
</evidence>
<dbReference type="EMBL" id="VDCI01000007">
    <property type="protein sequence ID" value="TNJ36256.1"/>
    <property type="molecule type" value="Genomic_DNA"/>
</dbReference>
<dbReference type="GO" id="GO:0016787">
    <property type="term" value="F:hydrolase activity"/>
    <property type="evidence" value="ECO:0007669"/>
    <property type="project" value="UniProtKB-KW"/>
</dbReference>
<evidence type="ECO:0000256" key="1">
    <source>
        <dbReference type="SAM" id="SignalP"/>
    </source>
</evidence>
<feature type="signal peptide" evidence="1">
    <location>
        <begin position="1"/>
        <end position="25"/>
    </location>
</feature>
<sequence>MGIRQGFVAVLLFCVVQCAAVSSFAMESRYEVDPEHVAGVRLNQVAVGGGYASASMTRTPGVYKVYPAFIRLGFGFEANERIQLTVEPFVHTIVEPEHGVETGCAFGVRYSEPVAGPLCVYAEGSVAPMYLSIDTVEQGGAGFNFLLQAGGGLEVELSSVMGLFTGYRFRHISHAHLVDRPNAAIDSHAVVAGVVWYL</sequence>
<keyword evidence="1" id="KW-0732">Signal</keyword>
<dbReference type="Gene3D" id="2.40.160.20">
    <property type="match status" value="1"/>
</dbReference>
<organism evidence="2 3">
    <name type="scientific">Prosthecochloris vibrioformis</name>
    <name type="common">Chlorobium vibrioforme</name>
    <dbReference type="NCBI Taxonomy" id="1098"/>
    <lineage>
        <taxon>Bacteria</taxon>
        <taxon>Pseudomonadati</taxon>
        <taxon>Chlorobiota</taxon>
        <taxon>Chlorobiia</taxon>
        <taxon>Chlorobiales</taxon>
        <taxon>Chlorobiaceae</taxon>
        <taxon>Prosthecochloris</taxon>
    </lineage>
</organism>
<proteinExistence type="predicted"/>
<keyword evidence="2" id="KW-0378">Hydrolase</keyword>
<keyword evidence="3" id="KW-1185">Reference proteome</keyword>
<dbReference type="SUPFAM" id="SSF56925">
    <property type="entry name" value="OMPA-like"/>
    <property type="match status" value="1"/>
</dbReference>
<dbReference type="Pfam" id="PF09411">
    <property type="entry name" value="PagL"/>
    <property type="match status" value="1"/>
</dbReference>
<dbReference type="RefSeq" id="WP_139626751.1">
    <property type="nucleotide sequence ID" value="NZ_VDCI01000007.1"/>
</dbReference>
<dbReference type="InterPro" id="IPR011250">
    <property type="entry name" value="OMP/PagP_B-barrel"/>
</dbReference>
<gene>
    <name evidence="2" type="ORF">FGF68_08465</name>
</gene>
<reference evidence="2 3" key="1">
    <citation type="submission" date="2019-05" db="EMBL/GenBank/DDBJ databases">
        <title>Draft Whole-Genome sequence of the green sulfur bacterium Prosthecochloris vibrioformis DSM 260.</title>
        <authorList>
            <person name="Meyer T.E."/>
            <person name="Kyndt J.A."/>
        </authorList>
    </citation>
    <scope>NUCLEOTIDE SEQUENCE [LARGE SCALE GENOMIC DNA]</scope>
    <source>
        <strain evidence="2 3">DSM 260</strain>
    </source>
</reference>
<accession>A0A5C4RY79</accession>
<dbReference type="AlphaFoldDB" id="A0A5C4RY79"/>
<dbReference type="InterPro" id="IPR018550">
    <property type="entry name" value="Lipid-A_deacylase-rel"/>
</dbReference>
<dbReference type="Proteomes" id="UP000309544">
    <property type="component" value="Unassembled WGS sequence"/>
</dbReference>